<dbReference type="NCBIfam" id="TIGR00615">
    <property type="entry name" value="recR"/>
    <property type="match status" value="1"/>
</dbReference>
<dbReference type="EMBL" id="AM180252">
    <property type="protein sequence ID" value="CAJ54972.1"/>
    <property type="molecule type" value="Genomic_DNA"/>
</dbReference>
<dbReference type="InterPro" id="IPR000093">
    <property type="entry name" value="DNA_Rcmb_RecR"/>
</dbReference>
<dbReference type="InterPro" id="IPR006171">
    <property type="entry name" value="TOPRIM_dom"/>
</dbReference>
<sequence>MDQHIPEILRTVIGQLTKLPGLGPKSAMRIAMTFLKWPESETRSLGKSIYELRDKLGLCSSCGALSDSNLCFVCADSERLDNLLCIVSEWDSMVTLEEVGFFQGRYMILGGLLAPLDNMGLDKLEIDRLIDRLNKGEVKEVILALGSTIEAETTATMIYSLISKRFPYIRVTRLAQGIPLGAEVKFMDRETLRQSLQYRQELS</sequence>
<accession>Q1MPV5</accession>
<proteinExistence type="inferred from homology"/>
<organism evidence="10 11">
    <name type="scientific">Lawsonia intracellularis (strain PHE/MN1-00)</name>
    <dbReference type="NCBI Taxonomy" id="363253"/>
    <lineage>
        <taxon>Bacteria</taxon>
        <taxon>Pseudomonadati</taxon>
        <taxon>Thermodesulfobacteriota</taxon>
        <taxon>Desulfovibrionia</taxon>
        <taxon>Desulfovibrionales</taxon>
        <taxon>Desulfovibrionaceae</taxon>
        <taxon>Lawsonia</taxon>
    </lineage>
</organism>
<evidence type="ECO:0000256" key="1">
    <source>
        <dbReference type="ARBA" id="ARBA00022723"/>
    </source>
</evidence>
<dbReference type="PANTHER" id="PTHR30446">
    <property type="entry name" value="RECOMBINATION PROTEIN RECR"/>
    <property type="match status" value="1"/>
</dbReference>
<keyword evidence="3 7" id="KW-0863">Zinc-finger</keyword>
<name>Q1MPV5_LAWIP</name>
<reference evidence="10 11" key="1">
    <citation type="submission" date="2005-11" db="EMBL/GenBank/DDBJ databases">
        <title>The complete genome sequence of Lawsonia intracellularis: the causative agent of proliferative enteropathy.</title>
        <authorList>
            <person name="Kaur K."/>
            <person name="Zhang Q."/>
            <person name="Beckler D."/>
            <person name="Munir S."/>
            <person name="Li L."/>
            <person name="Kinsley K."/>
            <person name="Herron L."/>
            <person name="Peterson A."/>
            <person name="May B."/>
            <person name="Singh S."/>
            <person name="Gebhart C."/>
            <person name="Kapur V."/>
        </authorList>
    </citation>
    <scope>NUCLEOTIDE SEQUENCE [LARGE SCALE GENOMIC DNA]</scope>
    <source>
        <strain evidence="10 11">PHE/MN1-00</strain>
    </source>
</reference>
<dbReference type="SUPFAM" id="SSF111304">
    <property type="entry name" value="Recombination protein RecR"/>
    <property type="match status" value="1"/>
</dbReference>
<dbReference type="GO" id="GO:0006281">
    <property type="term" value="P:DNA repair"/>
    <property type="evidence" value="ECO:0007669"/>
    <property type="project" value="UniProtKB-UniRule"/>
</dbReference>
<dbReference type="Pfam" id="PF13662">
    <property type="entry name" value="Toprim_4"/>
    <property type="match status" value="1"/>
</dbReference>
<dbReference type="CDD" id="cd01025">
    <property type="entry name" value="TOPRIM_recR"/>
    <property type="match status" value="1"/>
</dbReference>
<dbReference type="GO" id="GO:0006310">
    <property type="term" value="P:DNA recombination"/>
    <property type="evidence" value="ECO:0007669"/>
    <property type="project" value="UniProtKB-UniRule"/>
</dbReference>
<dbReference type="OrthoDB" id="9802672at2"/>
<evidence type="ECO:0000259" key="8">
    <source>
        <dbReference type="PROSITE" id="PS50172"/>
    </source>
</evidence>
<keyword evidence="5 7" id="KW-0233">DNA recombination</keyword>
<gene>
    <name evidence="7 10" type="primary">recR</name>
    <name evidence="10" type="ordered locus">LI0918</name>
</gene>
<dbReference type="Pfam" id="PF21176">
    <property type="entry name" value="RecR_HhH"/>
    <property type="match status" value="1"/>
</dbReference>
<keyword evidence="1 7" id="KW-0479">Metal-binding</keyword>
<keyword evidence="4 7" id="KW-0862">Zinc</keyword>
<keyword evidence="6 7" id="KW-0234">DNA repair</keyword>
<dbReference type="Pfam" id="PF02132">
    <property type="entry name" value="RecR_ZnF"/>
    <property type="match status" value="1"/>
</dbReference>
<feature type="domain" description="Toprim" evidence="9">
    <location>
        <begin position="82"/>
        <end position="179"/>
    </location>
</feature>
<evidence type="ECO:0000259" key="9">
    <source>
        <dbReference type="PROSITE" id="PS50880"/>
    </source>
</evidence>
<dbReference type="RefSeq" id="WP_011527001.1">
    <property type="nucleotide sequence ID" value="NC_008011.1"/>
</dbReference>
<evidence type="ECO:0000313" key="10">
    <source>
        <dbReference type="EMBL" id="CAJ54972.1"/>
    </source>
</evidence>
<dbReference type="KEGG" id="lip:LI0918"/>
<dbReference type="InterPro" id="IPR023627">
    <property type="entry name" value="Rcmb_RecR"/>
</dbReference>
<feature type="domain" description="BRCT" evidence="8">
    <location>
        <begin position="97"/>
        <end position="203"/>
    </location>
</feature>
<comment type="similarity">
    <text evidence="7">Belongs to the RecR family.</text>
</comment>
<dbReference type="GO" id="GO:0008270">
    <property type="term" value="F:zinc ion binding"/>
    <property type="evidence" value="ECO:0007669"/>
    <property type="project" value="UniProtKB-KW"/>
</dbReference>
<dbReference type="GO" id="GO:0003677">
    <property type="term" value="F:DNA binding"/>
    <property type="evidence" value="ECO:0007669"/>
    <property type="project" value="UniProtKB-UniRule"/>
</dbReference>
<dbReference type="InterPro" id="IPR034137">
    <property type="entry name" value="TOPRIM_RecR"/>
</dbReference>
<evidence type="ECO:0000256" key="3">
    <source>
        <dbReference type="ARBA" id="ARBA00022771"/>
    </source>
</evidence>
<dbReference type="InterPro" id="IPR001357">
    <property type="entry name" value="BRCT_dom"/>
</dbReference>
<evidence type="ECO:0000256" key="7">
    <source>
        <dbReference type="HAMAP-Rule" id="MF_00017"/>
    </source>
</evidence>
<evidence type="ECO:0000256" key="2">
    <source>
        <dbReference type="ARBA" id="ARBA00022763"/>
    </source>
</evidence>
<dbReference type="AlphaFoldDB" id="Q1MPV5"/>
<dbReference type="Gene3D" id="1.10.8.420">
    <property type="entry name" value="RecR Domain 1"/>
    <property type="match status" value="1"/>
</dbReference>
<evidence type="ECO:0000256" key="5">
    <source>
        <dbReference type="ARBA" id="ARBA00023172"/>
    </source>
</evidence>
<dbReference type="HAMAP" id="MF_00017">
    <property type="entry name" value="RecR"/>
    <property type="match status" value="1"/>
</dbReference>
<dbReference type="PROSITE" id="PS50172">
    <property type="entry name" value="BRCT"/>
    <property type="match status" value="1"/>
</dbReference>
<protein>
    <recommendedName>
        <fullName evidence="7">Recombination protein RecR</fullName>
    </recommendedName>
</protein>
<dbReference type="PANTHER" id="PTHR30446:SF0">
    <property type="entry name" value="RECOMBINATION PROTEIN RECR"/>
    <property type="match status" value="1"/>
</dbReference>
<comment type="function">
    <text evidence="7">May play a role in DNA repair. It seems to be involved in an RecBC-independent recombinational process of DNA repair. It may act with RecF and RecO.</text>
</comment>
<dbReference type="InterPro" id="IPR015967">
    <property type="entry name" value="Rcmb_RecR_Znf"/>
</dbReference>
<dbReference type="PROSITE" id="PS50880">
    <property type="entry name" value="TOPRIM"/>
    <property type="match status" value="1"/>
</dbReference>
<dbReference type="Gene3D" id="3.40.1360.10">
    <property type="match status" value="1"/>
</dbReference>
<dbReference type="Pfam" id="PF21175">
    <property type="entry name" value="RecR_C"/>
    <property type="match status" value="1"/>
</dbReference>
<dbReference type="STRING" id="363253.LI0918"/>
<keyword evidence="2 7" id="KW-0227">DNA damage</keyword>
<dbReference type="Proteomes" id="UP000002430">
    <property type="component" value="Chromosome"/>
</dbReference>
<evidence type="ECO:0000256" key="6">
    <source>
        <dbReference type="ARBA" id="ARBA00023204"/>
    </source>
</evidence>
<evidence type="ECO:0000313" key="11">
    <source>
        <dbReference type="Proteomes" id="UP000002430"/>
    </source>
</evidence>
<dbReference type="HOGENOM" id="CLU_060739_1_1_7"/>
<keyword evidence="11" id="KW-1185">Reference proteome</keyword>
<feature type="zinc finger region" description="C4-type" evidence="7">
    <location>
        <begin position="59"/>
        <end position="74"/>
    </location>
</feature>
<evidence type="ECO:0000256" key="4">
    <source>
        <dbReference type="ARBA" id="ARBA00022833"/>
    </source>
</evidence>
<dbReference type="eggNOG" id="COG0353">
    <property type="taxonomic scope" value="Bacteria"/>
</dbReference>